<evidence type="ECO:0000256" key="2">
    <source>
        <dbReference type="SAM" id="MobiDB-lite"/>
    </source>
</evidence>
<proteinExistence type="inferred from homology"/>
<dbReference type="PANTHER" id="PTHR33392:SF6">
    <property type="entry name" value="POLYISOPRENYL-TEICHOIC ACID--PEPTIDOGLYCAN TEICHOIC ACID TRANSFERASE TAGU"/>
    <property type="match status" value="1"/>
</dbReference>
<reference evidence="5 6" key="1">
    <citation type="submission" date="2016-10" db="EMBL/GenBank/DDBJ databases">
        <authorList>
            <person name="de Groot N.N."/>
        </authorList>
    </citation>
    <scope>NUCLEOTIDE SEQUENCE [LARGE SCALE GENOMIC DNA]</scope>
    <source>
        <strain evidence="5 6">CGMCC 4.2023</strain>
    </source>
</reference>
<dbReference type="InterPro" id="IPR004474">
    <property type="entry name" value="LytR_CpsA_psr"/>
</dbReference>
<dbReference type="AlphaFoldDB" id="A0A1H5VV64"/>
<feature type="region of interest" description="Disordered" evidence="2">
    <location>
        <begin position="348"/>
        <end position="391"/>
    </location>
</feature>
<evidence type="ECO:0000256" key="3">
    <source>
        <dbReference type="SAM" id="Phobius"/>
    </source>
</evidence>
<dbReference type="EMBL" id="FNVU01000002">
    <property type="protein sequence ID" value="SEF91195.1"/>
    <property type="molecule type" value="Genomic_DNA"/>
</dbReference>
<dbReference type="OrthoDB" id="9782542at2"/>
<accession>A0A1H5VV64</accession>
<feature type="transmembrane region" description="Helical" evidence="3">
    <location>
        <begin position="26"/>
        <end position="49"/>
    </location>
</feature>
<dbReference type="NCBIfam" id="TIGR00350">
    <property type="entry name" value="lytR_cpsA_psr"/>
    <property type="match status" value="1"/>
</dbReference>
<name>A0A1H5VV64_9ACTN</name>
<dbReference type="PANTHER" id="PTHR33392">
    <property type="entry name" value="POLYISOPRENYL-TEICHOIC ACID--PEPTIDOGLYCAN TEICHOIC ACID TRANSFERASE TAGU"/>
    <property type="match status" value="1"/>
</dbReference>
<gene>
    <name evidence="5" type="ORF">SAMN05216223_102454</name>
</gene>
<dbReference type="RefSeq" id="WP_103884584.1">
    <property type="nucleotide sequence ID" value="NZ_FNVU01000002.1"/>
</dbReference>
<keyword evidence="3" id="KW-0472">Membrane</keyword>
<feature type="compositionally biased region" description="Basic and acidic residues" evidence="2">
    <location>
        <begin position="356"/>
        <end position="365"/>
    </location>
</feature>
<dbReference type="Pfam" id="PF03816">
    <property type="entry name" value="LytR_cpsA_psr"/>
    <property type="match status" value="1"/>
</dbReference>
<evidence type="ECO:0000256" key="1">
    <source>
        <dbReference type="ARBA" id="ARBA00006068"/>
    </source>
</evidence>
<protein>
    <submittedName>
        <fullName evidence="5">Transcriptional attenuator, LytR family</fullName>
    </submittedName>
</protein>
<organism evidence="5 6">
    <name type="scientific">Actinacidiphila yanglinensis</name>
    <dbReference type="NCBI Taxonomy" id="310779"/>
    <lineage>
        <taxon>Bacteria</taxon>
        <taxon>Bacillati</taxon>
        <taxon>Actinomycetota</taxon>
        <taxon>Actinomycetes</taxon>
        <taxon>Kitasatosporales</taxon>
        <taxon>Streptomycetaceae</taxon>
        <taxon>Actinacidiphila</taxon>
    </lineage>
</organism>
<evidence type="ECO:0000259" key="4">
    <source>
        <dbReference type="Pfam" id="PF03816"/>
    </source>
</evidence>
<dbReference type="Proteomes" id="UP000236754">
    <property type="component" value="Unassembled WGS sequence"/>
</dbReference>
<dbReference type="InterPro" id="IPR050922">
    <property type="entry name" value="LytR/CpsA/Psr_CW_biosynth"/>
</dbReference>
<dbReference type="Gene3D" id="3.40.630.190">
    <property type="entry name" value="LCP protein"/>
    <property type="match status" value="1"/>
</dbReference>
<evidence type="ECO:0000313" key="6">
    <source>
        <dbReference type="Proteomes" id="UP000236754"/>
    </source>
</evidence>
<keyword evidence="3" id="KW-1133">Transmembrane helix</keyword>
<comment type="similarity">
    <text evidence="1">Belongs to the LytR/CpsA/Psr (LCP) family.</text>
</comment>
<evidence type="ECO:0000313" key="5">
    <source>
        <dbReference type="EMBL" id="SEF91195.1"/>
    </source>
</evidence>
<feature type="domain" description="Cell envelope-related transcriptional attenuator" evidence="4">
    <location>
        <begin position="103"/>
        <end position="258"/>
    </location>
</feature>
<keyword evidence="6" id="KW-1185">Reference proteome</keyword>
<sequence>MLDDQQPRTGSSPSGAGEGRRRRRRVLYIVAWAAVAVVLLGAAGAGYLYHRLNANIHSVDIDGALGTHRPAKLGNGSMDILVLGSDSRSGANREYGHDSGTARSDTTMIVHLAKGHKRASVVSIPRDTLIDRPACTGAKGAVEPAQSSVMFNTAYEVGGPACAVKTVEQLTGLRMDHYVEVDFTGFKNLVNTLGGVPLTTTQAIHDDKSHLNLAAGTHTLNGEQALGLVRTRHGVADGSDLGRIELQQAFMKALLNRIGGLGLMNSPTKLFSVADTATKAITTDTGLGSVNKLMGLAESVQHLDSGNVHMVTLPVRYAPDNPDRVEPIDAKAAMVWAALRADRPIPAAATQGSAADHVEAGKVVRGDGAPPDRPAPSASAPGTASPSPTRR</sequence>
<keyword evidence="3" id="KW-0812">Transmembrane</keyword>
<feature type="compositionally biased region" description="Low complexity" evidence="2">
    <location>
        <begin position="375"/>
        <end position="391"/>
    </location>
</feature>